<dbReference type="STRING" id="747682.MALL_0427"/>
<dbReference type="Proteomes" id="UP000004757">
    <property type="component" value="Unassembled WGS sequence"/>
</dbReference>
<evidence type="ECO:0000313" key="2">
    <source>
        <dbReference type="Proteomes" id="UP000004757"/>
    </source>
</evidence>
<dbReference type="eggNOG" id="ENOG5030MWK">
    <property type="taxonomic scope" value="Bacteria"/>
</dbReference>
<dbReference type="EMBL" id="ADNC01000027">
    <property type="protein sequence ID" value="EFF41350.1"/>
    <property type="molecule type" value="Genomic_DNA"/>
</dbReference>
<dbReference type="AlphaFoldDB" id="D4XWK3"/>
<name>D4XWK3_9BACT</name>
<organism evidence="1 2">
    <name type="scientific">Mycoplasmopsis alligatoris A21JP2</name>
    <dbReference type="NCBI Taxonomy" id="747682"/>
    <lineage>
        <taxon>Bacteria</taxon>
        <taxon>Bacillati</taxon>
        <taxon>Mycoplasmatota</taxon>
        <taxon>Mycoplasmoidales</taxon>
        <taxon>Metamycoplasmataceae</taxon>
        <taxon>Mycoplasmopsis</taxon>
    </lineage>
</organism>
<protein>
    <submittedName>
        <fullName evidence="1">Uncharacterized protein</fullName>
    </submittedName>
</protein>
<accession>D4XWK3</accession>
<reference evidence="1 2" key="1">
    <citation type="submission" date="2010-03" db="EMBL/GenBank/DDBJ databases">
        <authorList>
            <person name="Glass J.I."/>
            <person name="Benders G.A."/>
            <person name="Durkin A.S."/>
            <person name="Farmerie W.G."/>
            <person name="Hlavinka K."/>
            <person name="Hostetler J."/>
            <person name="Jackson J."/>
            <person name="May M.A."/>
            <person name="Miller R.H."/>
            <person name="Paralanov V."/>
            <person name="Radune D."/>
            <person name="Szczypinski B."/>
            <person name="Brown D.R."/>
        </authorList>
    </citation>
    <scope>NUCLEOTIDE SEQUENCE [LARGE SCALE GENOMIC DNA]</scope>
    <source>
        <strain evidence="1 2">A21JP2</strain>
    </source>
</reference>
<sequence>MINQFQTKSSQDLDLSFTFMITNFENRVFYISLGKMLRDIKYTQQYNEWFMEDLLFFLEKNKYQLRFDLEKIVLSNWENLNLSESNLKEFQEFLKTKITNFDLVIA</sequence>
<dbReference type="RefSeq" id="WP_005683991.1">
    <property type="nucleotide sequence ID" value="NZ_ADNC01000027.1"/>
</dbReference>
<keyword evidence="2" id="KW-1185">Reference proteome</keyword>
<gene>
    <name evidence="1" type="ORF">MALL_0427</name>
</gene>
<evidence type="ECO:0000313" key="1">
    <source>
        <dbReference type="EMBL" id="EFF41350.1"/>
    </source>
</evidence>
<dbReference type="OrthoDB" id="398762at2"/>
<comment type="caution">
    <text evidence="1">The sequence shown here is derived from an EMBL/GenBank/DDBJ whole genome shotgun (WGS) entry which is preliminary data.</text>
</comment>
<proteinExistence type="predicted"/>